<proteinExistence type="predicted"/>
<dbReference type="Proteomes" id="UP000177080">
    <property type="component" value="Unassembled WGS sequence"/>
</dbReference>
<dbReference type="AlphaFoldDB" id="A0A1F4Z9X3"/>
<comment type="caution">
    <text evidence="2">The sequence shown here is derived from an EMBL/GenBank/DDBJ whole genome shotgun (WGS) entry which is preliminary data.</text>
</comment>
<dbReference type="EMBL" id="MEXN01000008">
    <property type="protein sequence ID" value="OGD03140.1"/>
    <property type="molecule type" value="Genomic_DNA"/>
</dbReference>
<evidence type="ECO:0000313" key="2">
    <source>
        <dbReference type="EMBL" id="OGD03140.1"/>
    </source>
</evidence>
<dbReference type="Pfam" id="PF18914">
    <property type="entry name" value="DUF5666"/>
    <property type="match status" value="1"/>
</dbReference>
<protein>
    <recommendedName>
        <fullName evidence="1">DUF5666 domain-containing protein</fullName>
    </recommendedName>
</protein>
<evidence type="ECO:0000313" key="3">
    <source>
        <dbReference type="Proteomes" id="UP000177080"/>
    </source>
</evidence>
<dbReference type="STRING" id="1797259.A2989_02275"/>
<evidence type="ECO:0000259" key="1">
    <source>
        <dbReference type="Pfam" id="PF18914"/>
    </source>
</evidence>
<dbReference type="InterPro" id="IPR043724">
    <property type="entry name" value="DUF5666"/>
</dbReference>
<accession>A0A1F4Z9X3</accession>
<sequence length="139" mass="14664">MNKNVVILILSVAVAGGLGFAGGMKYQESKKTPLRAGGMAFQADRGQFQRGPGNGFRPVSGEIISSDDKSITVKLVDGSSKIVIMSESTVINKSAEGTRADLKTGERVMVFGTENTDGSVTAQNIQLNPVLRMMPTGTK</sequence>
<name>A0A1F4Z9X3_9BACT</name>
<reference evidence="2 3" key="1">
    <citation type="journal article" date="2016" name="Nat. Commun.">
        <title>Thousands of microbial genomes shed light on interconnected biogeochemical processes in an aquifer system.</title>
        <authorList>
            <person name="Anantharaman K."/>
            <person name="Brown C.T."/>
            <person name="Hug L.A."/>
            <person name="Sharon I."/>
            <person name="Castelle C.J."/>
            <person name="Probst A.J."/>
            <person name="Thomas B.C."/>
            <person name="Singh A."/>
            <person name="Wilkins M.J."/>
            <person name="Karaoz U."/>
            <person name="Brodie E.L."/>
            <person name="Williams K.H."/>
            <person name="Hubbard S.S."/>
            <person name="Banfield J.F."/>
        </authorList>
    </citation>
    <scope>NUCLEOTIDE SEQUENCE [LARGE SCALE GENOMIC DNA]</scope>
</reference>
<organism evidence="2 3">
    <name type="scientific">Candidatus Amesbacteria bacterium RIFCSPLOWO2_01_FULL_48_25</name>
    <dbReference type="NCBI Taxonomy" id="1797259"/>
    <lineage>
        <taxon>Bacteria</taxon>
        <taxon>Candidatus Amesiibacteriota</taxon>
    </lineage>
</organism>
<feature type="domain" description="DUF5666" evidence="1">
    <location>
        <begin position="61"/>
        <end position="125"/>
    </location>
</feature>
<gene>
    <name evidence="2" type="ORF">A2989_02275</name>
</gene>